<sequence length="68" mass="7445">REATAGGNGGNVEAPVLPDVLDEYLYRVAQWQKSVNGKNMEKAVDIALAEIETRSDEDSPVGEDPWKD</sequence>
<dbReference type="EMBL" id="LAZR01012044">
    <property type="protein sequence ID" value="KKM45876.1"/>
    <property type="molecule type" value="Genomic_DNA"/>
</dbReference>
<protein>
    <submittedName>
        <fullName evidence="1">Uncharacterized protein</fullName>
    </submittedName>
</protein>
<evidence type="ECO:0000313" key="1">
    <source>
        <dbReference type="EMBL" id="KKM45876.1"/>
    </source>
</evidence>
<accession>A0A0F9J8Q4</accession>
<dbReference type="AlphaFoldDB" id="A0A0F9J8Q4"/>
<feature type="non-terminal residue" evidence="1">
    <location>
        <position position="1"/>
    </location>
</feature>
<comment type="caution">
    <text evidence="1">The sequence shown here is derived from an EMBL/GenBank/DDBJ whole genome shotgun (WGS) entry which is preliminary data.</text>
</comment>
<reference evidence="1" key="1">
    <citation type="journal article" date="2015" name="Nature">
        <title>Complex archaea that bridge the gap between prokaryotes and eukaryotes.</title>
        <authorList>
            <person name="Spang A."/>
            <person name="Saw J.H."/>
            <person name="Jorgensen S.L."/>
            <person name="Zaremba-Niedzwiedzka K."/>
            <person name="Martijn J."/>
            <person name="Lind A.E."/>
            <person name="van Eijk R."/>
            <person name="Schleper C."/>
            <person name="Guy L."/>
            <person name="Ettema T.J."/>
        </authorList>
    </citation>
    <scope>NUCLEOTIDE SEQUENCE</scope>
</reference>
<gene>
    <name evidence="1" type="ORF">LCGC14_1560230</name>
</gene>
<name>A0A0F9J8Q4_9ZZZZ</name>
<proteinExistence type="predicted"/>
<organism evidence="1">
    <name type="scientific">marine sediment metagenome</name>
    <dbReference type="NCBI Taxonomy" id="412755"/>
    <lineage>
        <taxon>unclassified sequences</taxon>
        <taxon>metagenomes</taxon>
        <taxon>ecological metagenomes</taxon>
    </lineage>
</organism>